<dbReference type="AlphaFoldDB" id="A0AAV2KH48"/>
<dbReference type="GO" id="GO:0016706">
    <property type="term" value="F:2-oxoglutarate-dependent dioxygenase activity"/>
    <property type="evidence" value="ECO:0007669"/>
    <property type="project" value="InterPro"/>
</dbReference>
<accession>A0AAV2KH48</accession>
<reference evidence="4 5" key="1">
    <citation type="submission" date="2024-04" db="EMBL/GenBank/DDBJ databases">
        <authorList>
            <person name="Waldvogel A.-M."/>
            <person name="Schoenle A."/>
        </authorList>
    </citation>
    <scope>NUCLEOTIDE SEQUENCE [LARGE SCALE GENOMIC DNA]</scope>
</reference>
<evidence type="ECO:0000259" key="3">
    <source>
        <dbReference type="Pfam" id="PF09004"/>
    </source>
</evidence>
<evidence type="ECO:0000313" key="5">
    <source>
        <dbReference type="Proteomes" id="UP001497482"/>
    </source>
</evidence>
<keyword evidence="5" id="KW-1185">Reference proteome</keyword>
<feature type="domain" description="Alkylated DNA repair protein AlkB homologue 8 N-terminal" evidence="3">
    <location>
        <begin position="346"/>
        <end position="386"/>
    </location>
</feature>
<dbReference type="Pfam" id="PF09004">
    <property type="entry name" value="ALKBH8_N"/>
    <property type="match status" value="1"/>
</dbReference>
<organism evidence="4 5">
    <name type="scientific">Knipowitschia caucasica</name>
    <name type="common">Caucasian dwarf goby</name>
    <name type="synonym">Pomatoschistus caucasicus</name>
    <dbReference type="NCBI Taxonomy" id="637954"/>
    <lineage>
        <taxon>Eukaryota</taxon>
        <taxon>Metazoa</taxon>
        <taxon>Chordata</taxon>
        <taxon>Craniata</taxon>
        <taxon>Vertebrata</taxon>
        <taxon>Euteleostomi</taxon>
        <taxon>Actinopterygii</taxon>
        <taxon>Neopterygii</taxon>
        <taxon>Teleostei</taxon>
        <taxon>Neoteleostei</taxon>
        <taxon>Acanthomorphata</taxon>
        <taxon>Gobiaria</taxon>
        <taxon>Gobiiformes</taxon>
        <taxon>Gobioidei</taxon>
        <taxon>Gobiidae</taxon>
        <taxon>Gobiinae</taxon>
        <taxon>Knipowitschia</taxon>
    </lineage>
</organism>
<protein>
    <recommendedName>
        <fullName evidence="3">Alkylated DNA repair protein AlkB homologue 8 N-terminal domain-containing protein</fullName>
    </recommendedName>
</protein>
<dbReference type="PANTHER" id="PTHR47331">
    <property type="entry name" value="PHD-TYPE DOMAIN-CONTAINING PROTEIN"/>
    <property type="match status" value="1"/>
</dbReference>
<keyword evidence="2" id="KW-1133">Transmembrane helix</keyword>
<proteinExistence type="predicted"/>
<keyword evidence="2" id="KW-0472">Membrane</keyword>
<name>A0AAV2KH48_KNICA</name>
<feature type="region of interest" description="Disordered" evidence="1">
    <location>
        <begin position="442"/>
        <end position="465"/>
    </location>
</feature>
<dbReference type="EMBL" id="OZ035840">
    <property type="protein sequence ID" value="CAL1588426.1"/>
    <property type="molecule type" value="Genomic_DNA"/>
</dbReference>
<dbReference type="Proteomes" id="UP001497482">
    <property type="component" value="Chromosome 18"/>
</dbReference>
<dbReference type="InterPro" id="IPR015095">
    <property type="entry name" value="AlkB_hom8_N"/>
</dbReference>
<evidence type="ECO:0000256" key="2">
    <source>
        <dbReference type="SAM" id="Phobius"/>
    </source>
</evidence>
<gene>
    <name evidence="4" type="ORF">KC01_LOCUS18225</name>
</gene>
<feature type="compositionally biased region" description="Polar residues" evidence="1">
    <location>
        <begin position="449"/>
        <end position="459"/>
    </location>
</feature>
<dbReference type="PANTHER" id="PTHR47331:SF5">
    <property type="entry name" value="RIBONUCLEASE H"/>
    <property type="match status" value="1"/>
</dbReference>
<feature type="transmembrane region" description="Helical" evidence="2">
    <location>
        <begin position="379"/>
        <end position="401"/>
    </location>
</feature>
<keyword evidence="2" id="KW-0812">Transmembrane</keyword>
<sequence>MHALTSRYGQPRHLIQSEIARILNSASVKANDVAAFEEFALAVQSLVGLLISIEGRDGTEVKARARRLSHNTTFAAEWDRREVRTNPKPPPREFDRPATMYLSTETKAAPRQNVSLNPVEKHPKKAKFQPYCPFCNTHEHFLNGCQKFAKLTVEERRSWIRENRRCWKCCRTHPPEACTLKRPCGVCSQLHLTILHDTLTPAGQSCLMVSMPNPDLYLDRPNRSARVILKVVPVVLHNGDFQFESYAILDDGHDSVKLIKFADDTTLIGLISNNDESAYRREVDRLVSWCSGNNLELNAQKTVEMIVDFRKSTVPPPAPSVMDSPITSVESFRFLGTTITQDLKWEPTISSLIKKAQQRMYFLRQLRKAKLPAQMLVQFYTAIIESILTSSVTVWFAGATVRDKQRLQRIVRSAEEVIGRSLPSLQDLGSVSRVGIKGTAPLGGCVPRTTKTPQSSTVRSGPEQL</sequence>
<dbReference type="GO" id="GO:0008168">
    <property type="term" value="F:methyltransferase activity"/>
    <property type="evidence" value="ECO:0007669"/>
    <property type="project" value="InterPro"/>
</dbReference>
<evidence type="ECO:0000313" key="4">
    <source>
        <dbReference type="EMBL" id="CAL1588426.1"/>
    </source>
</evidence>
<evidence type="ECO:0000256" key="1">
    <source>
        <dbReference type="SAM" id="MobiDB-lite"/>
    </source>
</evidence>